<keyword evidence="3" id="KW-1185">Reference proteome</keyword>
<organism evidence="2 3">
    <name type="scientific">Cirrhinus molitorella</name>
    <name type="common">mud carp</name>
    <dbReference type="NCBI Taxonomy" id="172907"/>
    <lineage>
        <taxon>Eukaryota</taxon>
        <taxon>Metazoa</taxon>
        <taxon>Chordata</taxon>
        <taxon>Craniata</taxon>
        <taxon>Vertebrata</taxon>
        <taxon>Euteleostomi</taxon>
        <taxon>Actinopterygii</taxon>
        <taxon>Neopterygii</taxon>
        <taxon>Teleostei</taxon>
        <taxon>Ostariophysi</taxon>
        <taxon>Cypriniformes</taxon>
        <taxon>Cyprinidae</taxon>
        <taxon>Labeoninae</taxon>
        <taxon>Labeonini</taxon>
        <taxon>Cirrhinus</taxon>
    </lineage>
</organism>
<feature type="compositionally biased region" description="Polar residues" evidence="1">
    <location>
        <begin position="76"/>
        <end position="85"/>
    </location>
</feature>
<feature type="region of interest" description="Disordered" evidence="1">
    <location>
        <begin position="65"/>
        <end position="85"/>
    </location>
</feature>
<reference evidence="2 3" key="1">
    <citation type="submission" date="2023-09" db="EMBL/GenBank/DDBJ databases">
        <authorList>
            <person name="Wang M."/>
        </authorList>
    </citation>
    <scope>NUCLEOTIDE SEQUENCE [LARGE SCALE GENOMIC DNA]</scope>
    <source>
        <strain evidence="2">GT-2023</strain>
        <tissue evidence="2">Liver</tissue>
    </source>
</reference>
<evidence type="ECO:0000313" key="2">
    <source>
        <dbReference type="EMBL" id="KAL1279094.1"/>
    </source>
</evidence>
<feature type="region of interest" description="Disordered" evidence="1">
    <location>
        <begin position="1"/>
        <end position="48"/>
    </location>
</feature>
<name>A0ABR3NQ95_9TELE</name>
<comment type="caution">
    <text evidence="2">The sequence shown here is derived from an EMBL/GenBank/DDBJ whole genome shotgun (WGS) entry which is preliminary data.</text>
</comment>
<protein>
    <submittedName>
        <fullName evidence="2">Uncharacterized protein</fullName>
    </submittedName>
</protein>
<evidence type="ECO:0000256" key="1">
    <source>
        <dbReference type="SAM" id="MobiDB-lite"/>
    </source>
</evidence>
<dbReference type="Proteomes" id="UP001558613">
    <property type="component" value="Unassembled WGS sequence"/>
</dbReference>
<gene>
    <name evidence="2" type="ORF">QQF64_025767</name>
</gene>
<dbReference type="EMBL" id="JAYMGO010000003">
    <property type="protein sequence ID" value="KAL1279094.1"/>
    <property type="molecule type" value="Genomic_DNA"/>
</dbReference>
<proteinExistence type="predicted"/>
<feature type="compositionally biased region" description="Polar residues" evidence="1">
    <location>
        <begin position="1"/>
        <end position="11"/>
    </location>
</feature>
<sequence>MEHSCSLSIHSSPAAEESCPRFCPPPHHCHPSTSRKRDDTKAGFIPETGTHLSVTQLHRFIKRWVESERDRERRGQQGSRTPRLY</sequence>
<accession>A0ABR3NQ95</accession>
<evidence type="ECO:0000313" key="3">
    <source>
        <dbReference type="Proteomes" id="UP001558613"/>
    </source>
</evidence>
<feature type="compositionally biased region" description="Basic and acidic residues" evidence="1">
    <location>
        <begin position="65"/>
        <end position="75"/>
    </location>
</feature>